<name>X0YBB6_9ZZZZ</name>
<reference evidence="1" key="1">
    <citation type="journal article" date="2014" name="Front. Microbiol.">
        <title>High frequency of phylogenetically diverse reductive dehalogenase-homologous genes in deep subseafloor sedimentary metagenomes.</title>
        <authorList>
            <person name="Kawai M."/>
            <person name="Futagami T."/>
            <person name="Toyoda A."/>
            <person name="Takaki Y."/>
            <person name="Nishi S."/>
            <person name="Hori S."/>
            <person name="Arai W."/>
            <person name="Tsubouchi T."/>
            <person name="Morono Y."/>
            <person name="Uchiyama I."/>
            <person name="Ito T."/>
            <person name="Fujiyama A."/>
            <person name="Inagaki F."/>
            <person name="Takami H."/>
        </authorList>
    </citation>
    <scope>NUCLEOTIDE SEQUENCE</scope>
    <source>
        <strain evidence="1">Expedition CK06-06</strain>
    </source>
</reference>
<sequence>MNYVTDVNDIKHLVCLKCGWGLPLIPRDKFLEFELEFRKQHEAHPLTVLTTAELDDLAEKRAELRKYAN</sequence>
<protein>
    <submittedName>
        <fullName evidence="1">Uncharacterized protein</fullName>
    </submittedName>
</protein>
<dbReference type="AlphaFoldDB" id="X0YBB6"/>
<organism evidence="1">
    <name type="scientific">marine sediment metagenome</name>
    <dbReference type="NCBI Taxonomy" id="412755"/>
    <lineage>
        <taxon>unclassified sequences</taxon>
        <taxon>metagenomes</taxon>
        <taxon>ecological metagenomes</taxon>
    </lineage>
</organism>
<accession>X0YBB6</accession>
<feature type="non-terminal residue" evidence="1">
    <location>
        <position position="69"/>
    </location>
</feature>
<dbReference type="EMBL" id="BARS01052398">
    <property type="protein sequence ID" value="GAG53155.1"/>
    <property type="molecule type" value="Genomic_DNA"/>
</dbReference>
<evidence type="ECO:0000313" key="1">
    <source>
        <dbReference type="EMBL" id="GAG53155.1"/>
    </source>
</evidence>
<proteinExistence type="predicted"/>
<gene>
    <name evidence="1" type="ORF">S01H1_77910</name>
</gene>
<comment type="caution">
    <text evidence="1">The sequence shown here is derived from an EMBL/GenBank/DDBJ whole genome shotgun (WGS) entry which is preliminary data.</text>
</comment>